<evidence type="ECO:0000256" key="8">
    <source>
        <dbReference type="ARBA" id="ARBA00022833"/>
    </source>
</evidence>
<dbReference type="CDD" id="cd06456">
    <property type="entry name" value="M3A_DCP"/>
    <property type="match status" value="1"/>
</dbReference>
<keyword evidence="4 17" id="KW-0121">Carboxypeptidase</keyword>
<dbReference type="FunFam" id="3.40.390.10:FF:000009">
    <property type="entry name" value="Oligopeptidase A"/>
    <property type="match status" value="1"/>
</dbReference>
<dbReference type="AlphaFoldDB" id="A9WSF1"/>
<organism evidence="17 18">
    <name type="scientific">Renibacterium salmoninarum (strain ATCC 33209 / DSM 20767 / JCM 11484 / NBRC 15589 / NCIMB 2235)</name>
    <dbReference type="NCBI Taxonomy" id="288705"/>
    <lineage>
        <taxon>Bacteria</taxon>
        <taxon>Bacillati</taxon>
        <taxon>Actinomycetota</taxon>
        <taxon>Actinomycetes</taxon>
        <taxon>Micrococcales</taxon>
        <taxon>Micrococcaceae</taxon>
        <taxon>Renibacterium</taxon>
    </lineage>
</organism>
<keyword evidence="3" id="KW-0963">Cytoplasm</keyword>
<evidence type="ECO:0000256" key="14">
    <source>
        <dbReference type="ARBA" id="ARBA00075608"/>
    </source>
</evidence>
<dbReference type="InterPro" id="IPR034005">
    <property type="entry name" value="M3A_DCP"/>
</dbReference>
<comment type="subcellular location">
    <subcellularLocation>
        <location evidence="1">Cytoplasm</location>
    </subcellularLocation>
</comment>
<dbReference type="PANTHER" id="PTHR43660">
    <property type="entry name" value="DIPEPTIDYL CARBOXYPEPTIDASE"/>
    <property type="match status" value="1"/>
</dbReference>
<dbReference type="Proteomes" id="UP000002007">
    <property type="component" value="Chromosome"/>
</dbReference>
<evidence type="ECO:0000259" key="16">
    <source>
        <dbReference type="Pfam" id="PF01432"/>
    </source>
</evidence>
<evidence type="ECO:0000256" key="12">
    <source>
        <dbReference type="ARBA" id="ARBA00066668"/>
    </source>
</evidence>
<accession>A9WSF1</accession>
<evidence type="ECO:0000256" key="1">
    <source>
        <dbReference type="ARBA" id="ARBA00004496"/>
    </source>
</evidence>
<dbReference type="HOGENOM" id="CLU_001805_4_0_11"/>
<proteinExistence type="inferred from homology"/>
<evidence type="ECO:0000256" key="9">
    <source>
        <dbReference type="ARBA" id="ARBA00023049"/>
    </source>
</evidence>
<protein>
    <recommendedName>
        <fullName evidence="13">Dipeptidyl carboxypeptidase</fullName>
        <ecNumber evidence="12">3.4.15.5</ecNumber>
    </recommendedName>
    <alternativeName>
        <fullName evidence="14">Peptidyl-dipeptidase Dcp</fullName>
    </alternativeName>
</protein>
<evidence type="ECO:0000256" key="2">
    <source>
        <dbReference type="ARBA" id="ARBA00006040"/>
    </source>
</evidence>
<evidence type="ECO:0000256" key="10">
    <source>
        <dbReference type="ARBA" id="ARBA00052506"/>
    </source>
</evidence>
<reference evidence="18" key="1">
    <citation type="journal article" date="2008" name="J. Bacteriol.">
        <title>Genome sequence of the fish pathogen Renibacterium salmoninarum suggests reductive evolution away from an environmental Arthrobacter ancestor.</title>
        <authorList>
            <person name="Wiens G.D."/>
            <person name="Rockey D.D."/>
            <person name="Wu Z."/>
            <person name="Chang J."/>
            <person name="Levy R."/>
            <person name="Crane S."/>
            <person name="Chen D.S."/>
            <person name="Capri G.R."/>
            <person name="Burnett J.R."/>
            <person name="Sudheesh P.S."/>
            <person name="Schipma M.J."/>
            <person name="Burd H."/>
            <person name="Bhattacharyya A."/>
            <person name="Rhodes L.D."/>
            <person name="Kaul R."/>
            <person name="Strom M.S."/>
        </authorList>
    </citation>
    <scope>NUCLEOTIDE SEQUENCE [LARGE SCALE GENOMIC DNA]</scope>
    <source>
        <strain evidence="18">ATCC 33209 / DSM 20767 / JCM 11484 / NBRC 15589 / NCIMB 2235</strain>
    </source>
</reference>
<evidence type="ECO:0000256" key="3">
    <source>
        <dbReference type="ARBA" id="ARBA00022490"/>
    </source>
</evidence>
<evidence type="ECO:0000313" key="18">
    <source>
        <dbReference type="Proteomes" id="UP000002007"/>
    </source>
</evidence>
<dbReference type="RefSeq" id="WP_012245409.1">
    <property type="nucleotide sequence ID" value="NC_010168.1"/>
</dbReference>
<comment type="cofactor">
    <cofactor evidence="15">
        <name>Zn(2+)</name>
        <dbReference type="ChEBI" id="CHEBI:29105"/>
    </cofactor>
    <text evidence="15">Binds 1 zinc ion.</text>
</comment>
<dbReference type="PANTHER" id="PTHR43660:SF1">
    <property type="entry name" value="DIPEPTIDYL CARBOXYPEPTIDASE"/>
    <property type="match status" value="1"/>
</dbReference>
<evidence type="ECO:0000256" key="7">
    <source>
        <dbReference type="ARBA" id="ARBA00022801"/>
    </source>
</evidence>
<dbReference type="SUPFAM" id="SSF55486">
    <property type="entry name" value="Metalloproteases ('zincins'), catalytic domain"/>
    <property type="match status" value="1"/>
</dbReference>
<comment type="function">
    <text evidence="11">Removes dipeptides from the C-termini of N-blocked tripeptides, tetrapeptides and larger peptides.</text>
</comment>
<dbReference type="GO" id="GO:0006508">
    <property type="term" value="P:proteolysis"/>
    <property type="evidence" value="ECO:0007669"/>
    <property type="project" value="UniProtKB-KW"/>
</dbReference>
<dbReference type="STRING" id="288705.RSal33209_2006"/>
<dbReference type="EMBL" id="CP000910">
    <property type="protein sequence ID" value="ABY23739.1"/>
    <property type="molecule type" value="Genomic_DNA"/>
</dbReference>
<comment type="similarity">
    <text evidence="2 15">Belongs to the peptidase M3 family.</text>
</comment>
<dbReference type="InterPro" id="IPR001567">
    <property type="entry name" value="Pept_M3A_M3B_dom"/>
</dbReference>
<evidence type="ECO:0000256" key="13">
    <source>
        <dbReference type="ARBA" id="ARBA00070755"/>
    </source>
</evidence>
<dbReference type="GO" id="GO:0008241">
    <property type="term" value="F:peptidyl-dipeptidase activity"/>
    <property type="evidence" value="ECO:0007669"/>
    <property type="project" value="UniProtKB-EC"/>
</dbReference>
<dbReference type="EC" id="3.4.15.5" evidence="12"/>
<evidence type="ECO:0000256" key="15">
    <source>
        <dbReference type="RuleBase" id="RU003435"/>
    </source>
</evidence>
<gene>
    <name evidence="17" type="ordered locus">RSal33209_2006</name>
</gene>
<keyword evidence="7 15" id="KW-0378">Hydrolase</keyword>
<dbReference type="GO" id="GO:0046872">
    <property type="term" value="F:metal ion binding"/>
    <property type="evidence" value="ECO:0007669"/>
    <property type="project" value="UniProtKB-UniRule"/>
</dbReference>
<keyword evidence="8 15" id="KW-0862">Zinc</keyword>
<dbReference type="InterPro" id="IPR045090">
    <property type="entry name" value="Pept_M3A_M3B"/>
</dbReference>
<sequence>MPISSADSLTNPLLQSSTLAYGLPDFGVIAPEHFLPAFTAGFEEHLLEVAAIRDNPEPADFQNTAVAMERSGTLLGRVARVFFNLSSAEANDQIKNIEKTIAPKLSEHSDAIQLDSALYQRFAAIDVSALSGEDLRLVQDYLDDFRRRGAALAESAKTRLRELNTELAKLSTQFGQDSVANLNSAAVLVSERAALDGLSDVEIAAAAEAAEQAGHPGEFLLTLILPSGQPALASLNNRQLRQKLHTASVGRGSDSKGIDTLQTAKKMAMLRAERAKVVGFANHAEYETSNQTAPTLAAIAEMLAKLAPAAVRNAETEATALAEQAGHAIEAWDWTYYSEKVRTARYDIDMSGLKPYFELDRVLHDGVFFAANRLYGLAFELREDLKGYHPDVRVWEVKNRDGSGLGLFLGDYFTRDTKNGGAWMNPLVEQSELFNEQSVVVNNLNISKPPAGEPVLLSFDEVVTCFHEFGHALHGLFSQVKYPRFSGTSVPRDFVEYPSQVNEMWILWPEVVANYARHHVSNEALPTEVIDKLRAASLWGEGFATTEYLGSALLDQAWHNIAEGTDPGDPLEFERAALQAAGVNLPQLPPRYRTGYFSHIFAGGYSAGYYAYIWSEVLDADTVEWFKENGGLTAENGDHFRRELLSSGNKIDPLQAFRNFRGQDANIQPLLTRRGLN</sequence>
<keyword evidence="5 15" id="KW-0645">Protease</keyword>
<evidence type="ECO:0000313" key="17">
    <source>
        <dbReference type="EMBL" id="ABY23739.1"/>
    </source>
</evidence>
<name>A9WSF1_RENSM</name>
<dbReference type="GO" id="GO:0005829">
    <property type="term" value="C:cytosol"/>
    <property type="evidence" value="ECO:0007669"/>
    <property type="project" value="TreeGrafter"/>
</dbReference>
<keyword evidence="6 15" id="KW-0479">Metal-binding</keyword>
<dbReference type="KEGG" id="rsa:RSal33209_2006"/>
<evidence type="ECO:0000256" key="6">
    <source>
        <dbReference type="ARBA" id="ARBA00022723"/>
    </source>
</evidence>
<feature type="domain" description="Peptidase M3A/M3B catalytic" evidence="16">
    <location>
        <begin position="232"/>
        <end position="674"/>
    </location>
</feature>
<dbReference type="GO" id="GO:0004222">
    <property type="term" value="F:metalloendopeptidase activity"/>
    <property type="evidence" value="ECO:0007669"/>
    <property type="project" value="InterPro"/>
</dbReference>
<dbReference type="GO" id="GO:0004180">
    <property type="term" value="F:carboxypeptidase activity"/>
    <property type="evidence" value="ECO:0007669"/>
    <property type="project" value="UniProtKB-KW"/>
</dbReference>
<keyword evidence="18" id="KW-1185">Reference proteome</keyword>
<keyword evidence="9 15" id="KW-0482">Metalloprotease</keyword>
<evidence type="ECO:0000256" key="11">
    <source>
        <dbReference type="ARBA" id="ARBA00054529"/>
    </source>
</evidence>
<comment type="catalytic activity">
    <reaction evidence="10">
        <text>Hydrolysis of unblocked, C-terminal dipeptides from oligopeptides, with broad specificity. Does not hydrolyze bonds in which P1' is Pro, or both P1 and P1' are Gly.</text>
        <dbReference type="EC" id="3.4.15.5"/>
    </reaction>
</comment>
<dbReference type="Gene3D" id="1.10.1370.40">
    <property type="match status" value="3"/>
</dbReference>
<evidence type="ECO:0000256" key="5">
    <source>
        <dbReference type="ARBA" id="ARBA00022670"/>
    </source>
</evidence>
<dbReference type="Pfam" id="PF01432">
    <property type="entry name" value="Peptidase_M3"/>
    <property type="match status" value="1"/>
</dbReference>
<evidence type="ECO:0000256" key="4">
    <source>
        <dbReference type="ARBA" id="ARBA00022645"/>
    </source>
</evidence>
<dbReference type="eggNOG" id="COG0339">
    <property type="taxonomic scope" value="Bacteria"/>
</dbReference>
<dbReference type="FunFam" id="1.10.1370.40:FF:000001">
    <property type="entry name" value="Dipeptidyl carboxypeptidase II"/>
    <property type="match status" value="1"/>
</dbReference>